<reference evidence="3 4" key="1">
    <citation type="submission" date="2011-04" db="EMBL/GenBank/DDBJ databases">
        <title>The Genome Sequence of Dysgonomonas gadei ATCC BAA-286.</title>
        <authorList>
            <consortium name="The Broad Institute Genome Sequencing Platform"/>
            <person name="Earl A."/>
            <person name="Ward D."/>
            <person name="Feldgarden M."/>
            <person name="Gevers D."/>
            <person name="Pudlo N."/>
            <person name="Martens E."/>
            <person name="Allen-Vercoe E."/>
            <person name="Young S.K."/>
            <person name="Zeng Q."/>
            <person name="Gargeya S."/>
            <person name="Fitzgerald M."/>
            <person name="Haas B."/>
            <person name="Abouelleil A."/>
            <person name="Alvarado L."/>
            <person name="Arachchi H.M."/>
            <person name="Berlin A."/>
            <person name="Brown A."/>
            <person name="Chapman S.B."/>
            <person name="Chen Z."/>
            <person name="Dunbar C."/>
            <person name="Freedman E."/>
            <person name="Gearin G."/>
            <person name="Gellesch M."/>
            <person name="Goldberg J."/>
            <person name="Griggs A."/>
            <person name="Gujja S."/>
            <person name="Heiman D."/>
            <person name="Howarth C."/>
            <person name="Larson L."/>
            <person name="Lui A."/>
            <person name="MacDonald P.J.P."/>
            <person name="Mehta T."/>
            <person name="Montmayeur A."/>
            <person name="Murphy C."/>
            <person name="Neiman D."/>
            <person name="Pearson M."/>
            <person name="Priest M."/>
            <person name="Roberts A."/>
            <person name="Saif S."/>
            <person name="Shea T."/>
            <person name="Shenoy N."/>
            <person name="Sisk P."/>
            <person name="Stolte C."/>
            <person name="Sykes S."/>
            <person name="Yandava C."/>
            <person name="Wortman J."/>
            <person name="Nusbaum C."/>
            <person name="Birren B."/>
        </authorList>
    </citation>
    <scope>NUCLEOTIDE SEQUENCE [LARGE SCALE GENOMIC DNA]</scope>
    <source>
        <strain evidence="3 4">ATCC BAA-286</strain>
    </source>
</reference>
<dbReference type="AlphaFoldDB" id="F5J0J1"/>
<accession>F5J0J1</accession>
<protein>
    <recommendedName>
        <fullName evidence="2">DUF7847 domain-containing protein</fullName>
    </recommendedName>
</protein>
<proteinExistence type="predicted"/>
<dbReference type="STRING" id="742766.HMPREF9455_02858"/>
<dbReference type="HOGENOM" id="CLU_081217_0_0_10"/>
<dbReference type="Pfam" id="PF25231">
    <property type="entry name" value="DUF7847"/>
    <property type="match status" value="1"/>
</dbReference>
<comment type="caution">
    <text evidence="3">The sequence shown here is derived from an EMBL/GenBank/DDBJ whole genome shotgun (WGS) entry which is preliminary data.</text>
</comment>
<organism evidence="3 4">
    <name type="scientific">Dysgonomonas gadei ATCC BAA-286</name>
    <dbReference type="NCBI Taxonomy" id="742766"/>
    <lineage>
        <taxon>Bacteria</taxon>
        <taxon>Pseudomonadati</taxon>
        <taxon>Bacteroidota</taxon>
        <taxon>Bacteroidia</taxon>
        <taxon>Bacteroidales</taxon>
        <taxon>Dysgonomonadaceae</taxon>
        <taxon>Dysgonomonas</taxon>
    </lineage>
</organism>
<keyword evidence="1" id="KW-0472">Membrane</keyword>
<feature type="transmembrane region" description="Helical" evidence="1">
    <location>
        <begin position="236"/>
        <end position="260"/>
    </location>
</feature>
<name>F5J0J1_9BACT</name>
<keyword evidence="4" id="KW-1185">Reference proteome</keyword>
<gene>
    <name evidence="3" type="ORF">HMPREF9455_02858</name>
</gene>
<dbReference type="eggNOG" id="COG1377">
    <property type="taxonomic scope" value="Bacteria"/>
</dbReference>
<dbReference type="RefSeq" id="WP_006800388.1">
    <property type="nucleotide sequence ID" value="NZ_GL891986.1"/>
</dbReference>
<evidence type="ECO:0000313" key="3">
    <source>
        <dbReference type="EMBL" id="EGK00843.1"/>
    </source>
</evidence>
<evidence type="ECO:0000313" key="4">
    <source>
        <dbReference type="Proteomes" id="UP000004913"/>
    </source>
</evidence>
<feature type="transmembrane region" description="Helical" evidence="1">
    <location>
        <begin position="140"/>
        <end position="172"/>
    </location>
</feature>
<feature type="transmembrane region" description="Helical" evidence="1">
    <location>
        <begin position="37"/>
        <end position="59"/>
    </location>
</feature>
<sequence length="295" mass="33534">METHEKIRLNGNRDFSGNFDMAIKFIKQNFGPIARGLVYLIPVLLIAVFMLPNLFKIYYAMGAGSYNTRAMDMLFDEYSFLSVVGGIIAYILLLVTMFLMGLFTITYIAYYVKSEDGVVNNAEVWRQVAKTALPAFGASILFGLAFLIGFVLCIIPCIIVMVYLGFYLYAYINEELGIMDSFQRSIELVRNNFWITLGYGLVFVIILSLISSVFAIPYYIGLIASTFQVQFFANDFFFILSMMILFVGSIFSYIIMYTAMGVMYYSHRNKIEGNDLEFEIDSIGNQNDTPPSIPY</sequence>
<dbReference type="EMBL" id="ADLV01000034">
    <property type="protein sequence ID" value="EGK00843.1"/>
    <property type="molecule type" value="Genomic_DNA"/>
</dbReference>
<dbReference type="InterPro" id="IPR057169">
    <property type="entry name" value="DUF7847"/>
</dbReference>
<feature type="transmembrane region" description="Helical" evidence="1">
    <location>
        <begin position="193"/>
        <end position="216"/>
    </location>
</feature>
<evidence type="ECO:0000259" key="2">
    <source>
        <dbReference type="Pfam" id="PF25231"/>
    </source>
</evidence>
<keyword evidence="1" id="KW-1133">Transmembrane helix</keyword>
<dbReference type="Proteomes" id="UP000004913">
    <property type="component" value="Unassembled WGS sequence"/>
</dbReference>
<dbReference type="OrthoDB" id="1049480at2"/>
<keyword evidence="1" id="KW-0812">Transmembrane</keyword>
<feature type="domain" description="DUF7847" evidence="2">
    <location>
        <begin position="89"/>
        <end position="255"/>
    </location>
</feature>
<feature type="transmembrane region" description="Helical" evidence="1">
    <location>
        <begin position="80"/>
        <end position="110"/>
    </location>
</feature>
<evidence type="ECO:0000256" key="1">
    <source>
        <dbReference type="SAM" id="Phobius"/>
    </source>
</evidence>